<sequence length="844" mass="93392">MKRKAPIAEFSDASSSKKSARLERTTALDATSSDRSERSDEDSGSEIDSGSDSGGSEGEGSDVGGDGQSLDHMQWLNDPQSSRLVVGDRLARVVPKSEAPVQRAQASPHVESFAALGISKPLQNALKSISIKVPTEIQSACIPPLLAGRDCVGNAKTGSGKTIAFAIPILQKLSVDPYGIYALVLTPTRELAFQISEQFAVLGGLMNVLDEADRLLTSTFAPELSFLFNVLPKERQTCLFTATMTASIEDISLAPPRQGKQRPFVHRMTESVETVSTLRQHYILVPSHVREPYLFYLLCNPPESTIHLRQAPPEPIKKGKRRDTKKTNDDSDDIQQPPPTIIFVRRPRTAAYLTLLLKSLNIRATALHSRITQRERLTSLSLFRSFVVPVLVSTDVGARGLDIEDVALVINWDMPEEPTEYTHRVGRTARAGRGGVAISFVTEKDEENVFKVEDRIKTKLEEMTLPEDKVLEKLNAVSTAKRLANMELHDMDFGKREKVHMMKRAVAAGDLCMDHADWDSLFQFVSHSTLATPELDDKPADSPYSQVPTPPQSQDGSPTEPDEGVEENPLVSVSTTFYPGAQTHTFPPDVALFSSDSIFFYTHTHILLSASDNGFRSLLLNCPQISGNAPMVNVPETSAVLNVILHTIYDMSCAHYSPSYEVLATAVERLPFYGISPMSRILPTSPLYTLLLSHAPLRPLELYALAASFELDALAVAVSSHLLGMHLSSITDELARRMGPIYLKRLFFLHFGRSEALKRILLPPPHPHPPTPMCDFVEQKKLTRAWALASAYFAWDARPDVSTSTMEVALRPLQEHLTCDLCRDTLKERIKDVIVQWSIVKRTI</sequence>
<reference evidence="1 2" key="1">
    <citation type="journal article" date="2021" name="Appl. Environ. Microbiol.">
        <title>Genetic linkage and physical mapping for an oyster mushroom Pleurotus cornucopiae and QTL analysis for the trait cap color.</title>
        <authorList>
            <person name="Zhang Y."/>
            <person name="Gao W."/>
            <person name="Sonnenberg A."/>
            <person name="Chen Q."/>
            <person name="Zhang J."/>
            <person name="Huang C."/>
        </authorList>
    </citation>
    <scope>NUCLEOTIDE SEQUENCE [LARGE SCALE GENOMIC DNA]</scope>
    <source>
        <strain evidence="1">CCMSSC00406</strain>
    </source>
</reference>
<proteinExistence type="predicted"/>
<keyword evidence="2" id="KW-1185">Reference proteome</keyword>
<accession>A0ACB7IM77</accession>
<dbReference type="EMBL" id="WQMT02000009">
    <property type="protein sequence ID" value="KAG9219040.1"/>
    <property type="molecule type" value="Genomic_DNA"/>
</dbReference>
<evidence type="ECO:0000313" key="1">
    <source>
        <dbReference type="EMBL" id="KAG9219040.1"/>
    </source>
</evidence>
<evidence type="ECO:0000313" key="2">
    <source>
        <dbReference type="Proteomes" id="UP000824881"/>
    </source>
</evidence>
<organism evidence="1 2">
    <name type="scientific">Pleurotus cornucopiae</name>
    <name type="common">Cornucopia mushroom</name>
    <dbReference type="NCBI Taxonomy" id="5321"/>
    <lineage>
        <taxon>Eukaryota</taxon>
        <taxon>Fungi</taxon>
        <taxon>Dikarya</taxon>
        <taxon>Basidiomycota</taxon>
        <taxon>Agaricomycotina</taxon>
        <taxon>Agaricomycetes</taxon>
        <taxon>Agaricomycetidae</taxon>
        <taxon>Agaricales</taxon>
        <taxon>Pleurotineae</taxon>
        <taxon>Pleurotaceae</taxon>
        <taxon>Pleurotus</taxon>
    </lineage>
</organism>
<gene>
    <name evidence="1" type="ORF">CCMSSC00406_0001450</name>
</gene>
<name>A0ACB7IM77_PLECO</name>
<protein>
    <submittedName>
        <fullName evidence="1">Uncharacterized protein</fullName>
    </submittedName>
</protein>
<comment type="caution">
    <text evidence="1">The sequence shown here is derived from an EMBL/GenBank/DDBJ whole genome shotgun (WGS) entry which is preliminary data.</text>
</comment>
<dbReference type="Proteomes" id="UP000824881">
    <property type="component" value="Unassembled WGS sequence"/>
</dbReference>